<organism evidence="1 2">
    <name type="scientific">Necator americanus</name>
    <name type="common">Human hookworm</name>
    <dbReference type="NCBI Taxonomy" id="51031"/>
    <lineage>
        <taxon>Eukaryota</taxon>
        <taxon>Metazoa</taxon>
        <taxon>Ecdysozoa</taxon>
        <taxon>Nematoda</taxon>
        <taxon>Chromadorea</taxon>
        <taxon>Rhabditida</taxon>
        <taxon>Rhabditina</taxon>
        <taxon>Rhabditomorpha</taxon>
        <taxon>Strongyloidea</taxon>
        <taxon>Ancylostomatidae</taxon>
        <taxon>Bunostominae</taxon>
        <taxon>Necator</taxon>
    </lineage>
</organism>
<dbReference type="EMBL" id="JAVFWL010000004">
    <property type="protein sequence ID" value="KAK6752927.1"/>
    <property type="molecule type" value="Genomic_DNA"/>
</dbReference>
<evidence type="ECO:0000313" key="2">
    <source>
        <dbReference type="Proteomes" id="UP001303046"/>
    </source>
</evidence>
<protein>
    <submittedName>
        <fullName evidence="1">Uncharacterized protein</fullName>
    </submittedName>
</protein>
<sequence>METSLQDYTSRGLSIMYYRKKSLLSSFKDLPFPNGTSRNHGLKSRLYSIQFYSGKKADNVDELDFGRRESRLMRSESELEFCAIDHLLRTVHTYSQAY</sequence>
<gene>
    <name evidence="1" type="primary">Necator_chrIV.g17290</name>
    <name evidence="1" type="ORF">RB195_003992</name>
</gene>
<evidence type="ECO:0000313" key="1">
    <source>
        <dbReference type="EMBL" id="KAK6752927.1"/>
    </source>
</evidence>
<reference evidence="1 2" key="1">
    <citation type="submission" date="2023-08" db="EMBL/GenBank/DDBJ databases">
        <title>A Necator americanus chromosomal reference genome.</title>
        <authorList>
            <person name="Ilik V."/>
            <person name="Petrzelkova K.J."/>
            <person name="Pardy F."/>
            <person name="Fuh T."/>
            <person name="Niatou-Singa F.S."/>
            <person name="Gouil Q."/>
            <person name="Baker L."/>
            <person name="Ritchie M.E."/>
            <person name="Jex A.R."/>
            <person name="Gazzola D."/>
            <person name="Li H."/>
            <person name="Toshio Fujiwara R."/>
            <person name="Zhan B."/>
            <person name="Aroian R.V."/>
            <person name="Pafco B."/>
            <person name="Schwarz E.M."/>
        </authorList>
    </citation>
    <scope>NUCLEOTIDE SEQUENCE [LARGE SCALE GENOMIC DNA]</scope>
    <source>
        <strain evidence="1 2">Aroian</strain>
        <tissue evidence="1">Whole animal</tissue>
    </source>
</reference>
<proteinExistence type="predicted"/>
<keyword evidence="2" id="KW-1185">Reference proteome</keyword>
<name>A0ABR1DR55_NECAM</name>
<accession>A0ABR1DR55</accession>
<dbReference type="Proteomes" id="UP001303046">
    <property type="component" value="Unassembled WGS sequence"/>
</dbReference>
<comment type="caution">
    <text evidence="1">The sequence shown here is derived from an EMBL/GenBank/DDBJ whole genome shotgun (WGS) entry which is preliminary data.</text>
</comment>